<gene>
    <name evidence="7" type="ORF">AWN73_06120</name>
</gene>
<dbReference type="KEGG" id="cbut:ATN24_17705"/>
<evidence type="ECO:0000256" key="3">
    <source>
        <dbReference type="ARBA" id="ARBA00022692"/>
    </source>
</evidence>
<dbReference type="CDD" id="cd16914">
    <property type="entry name" value="EcfT"/>
    <property type="match status" value="1"/>
</dbReference>
<name>A0A2S7F5D2_CLOBU</name>
<dbReference type="InterPro" id="IPR012809">
    <property type="entry name" value="ECF_CbiQ"/>
</dbReference>
<feature type="transmembrane region" description="Helical" evidence="6">
    <location>
        <begin position="52"/>
        <end position="72"/>
    </location>
</feature>
<evidence type="ECO:0000256" key="6">
    <source>
        <dbReference type="SAM" id="Phobius"/>
    </source>
</evidence>
<dbReference type="AlphaFoldDB" id="A0A2S7F5D2"/>
<dbReference type="InterPro" id="IPR051611">
    <property type="entry name" value="ECF_transporter_component"/>
</dbReference>
<dbReference type="PANTHER" id="PTHR34857">
    <property type="entry name" value="SLL0384 PROTEIN"/>
    <property type="match status" value="1"/>
</dbReference>
<dbReference type="RefSeq" id="WP_027634955.1">
    <property type="nucleotide sequence ID" value="NZ_BTGE01000001.1"/>
</dbReference>
<evidence type="ECO:0000313" key="8">
    <source>
        <dbReference type="Proteomes" id="UP000238081"/>
    </source>
</evidence>
<dbReference type="Proteomes" id="UP000238081">
    <property type="component" value="Unassembled WGS sequence"/>
</dbReference>
<evidence type="ECO:0000256" key="4">
    <source>
        <dbReference type="ARBA" id="ARBA00022989"/>
    </source>
</evidence>
<dbReference type="PANTHER" id="PTHR34857:SF2">
    <property type="entry name" value="SLL0384 PROTEIN"/>
    <property type="match status" value="1"/>
</dbReference>
<reference evidence="7 8" key="1">
    <citation type="submission" date="2016-01" db="EMBL/GenBank/DDBJ databases">
        <title>Characterization of the Clostridium difficile lineages that are prevalent in Hong Kong and China.</title>
        <authorList>
            <person name="Kwok J.S.-L."/>
            <person name="Lam W.-Y."/>
            <person name="Ip M."/>
            <person name="Chan T.-F."/>
            <person name="Hawkey P.M."/>
            <person name="Tsui S.K.-W."/>
        </authorList>
    </citation>
    <scope>NUCLEOTIDE SEQUENCE [LARGE SCALE GENOMIC DNA]</scope>
    <source>
        <strain evidence="7 8">300064</strain>
    </source>
</reference>
<dbReference type="GO" id="GO:0006824">
    <property type="term" value="P:cobalt ion transport"/>
    <property type="evidence" value="ECO:0007669"/>
    <property type="project" value="InterPro"/>
</dbReference>
<evidence type="ECO:0000256" key="2">
    <source>
        <dbReference type="ARBA" id="ARBA00022475"/>
    </source>
</evidence>
<feature type="transmembrane region" description="Helical" evidence="6">
    <location>
        <begin position="79"/>
        <end position="96"/>
    </location>
</feature>
<dbReference type="GO" id="GO:0043190">
    <property type="term" value="C:ATP-binding cassette (ABC) transporter complex"/>
    <property type="evidence" value="ECO:0007669"/>
    <property type="project" value="InterPro"/>
</dbReference>
<feature type="transmembrane region" description="Helical" evidence="6">
    <location>
        <begin position="148"/>
        <end position="166"/>
    </location>
</feature>
<dbReference type="OrthoDB" id="8585740at2"/>
<keyword evidence="4 6" id="KW-1133">Transmembrane helix</keyword>
<dbReference type="Pfam" id="PF02361">
    <property type="entry name" value="CbiQ"/>
    <property type="match status" value="1"/>
</dbReference>
<keyword evidence="3 6" id="KW-0812">Transmembrane</keyword>
<feature type="transmembrane region" description="Helical" evidence="6">
    <location>
        <begin position="116"/>
        <end position="136"/>
    </location>
</feature>
<sequence length="266" mass="30147">MSKINEVIHGIHHMDDVAAKDSTINNLHPLSKIIVTFMYIVVVVSFDKYDFYGVISMGIYLYGVSVISDIPLSNSFKNMKVVLILVCIVGISNPFFDRKIIFSISGIDITYGMVSMVTLMIKGIFTVCAAYFLIVTTSIEKICYGLRILHIPKAIVTVVMLIYRYIIVLLKETERMIQAYKLRAPYQKGINIKAWGSFAGQLLLRSIDRAEIVYESMLLRGFNGNFIRNNHKEKIILSIAYASVWCVIFIILRVIPLFKIIGSIVV</sequence>
<organism evidence="7 8">
    <name type="scientific">Clostridium butyricum</name>
    <dbReference type="NCBI Taxonomy" id="1492"/>
    <lineage>
        <taxon>Bacteria</taxon>
        <taxon>Bacillati</taxon>
        <taxon>Bacillota</taxon>
        <taxon>Clostridia</taxon>
        <taxon>Eubacteriales</taxon>
        <taxon>Clostridiaceae</taxon>
        <taxon>Clostridium</taxon>
    </lineage>
</organism>
<protein>
    <submittedName>
        <fullName evidence="7">Cobalt ABC transporter permease</fullName>
    </submittedName>
</protein>
<comment type="subcellular location">
    <subcellularLocation>
        <location evidence="1">Cell membrane</location>
        <topology evidence="1">Multi-pass membrane protein</topology>
    </subcellularLocation>
</comment>
<dbReference type="InterPro" id="IPR003339">
    <property type="entry name" value="ABC/ECF_trnsptr_transmembrane"/>
</dbReference>
<evidence type="ECO:0000256" key="5">
    <source>
        <dbReference type="ARBA" id="ARBA00023136"/>
    </source>
</evidence>
<evidence type="ECO:0000256" key="1">
    <source>
        <dbReference type="ARBA" id="ARBA00004651"/>
    </source>
</evidence>
<keyword evidence="5 6" id="KW-0472">Membrane</keyword>
<keyword evidence="2" id="KW-1003">Cell membrane</keyword>
<comment type="caution">
    <text evidence="7">The sequence shown here is derived from an EMBL/GenBank/DDBJ whole genome shotgun (WGS) entry which is preliminary data.</text>
</comment>
<evidence type="ECO:0000313" key="7">
    <source>
        <dbReference type="EMBL" id="PPV12108.1"/>
    </source>
</evidence>
<accession>A0A2S7F5D2</accession>
<dbReference type="EMBL" id="LRDH01000162">
    <property type="protein sequence ID" value="PPV12108.1"/>
    <property type="molecule type" value="Genomic_DNA"/>
</dbReference>
<feature type="transmembrane region" description="Helical" evidence="6">
    <location>
        <begin position="235"/>
        <end position="255"/>
    </location>
</feature>
<proteinExistence type="predicted"/>
<dbReference type="NCBIfam" id="TIGR02454">
    <property type="entry name" value="ECF_T_CbiQ"/>
    <property type="match status" value="1"/>
</dbReference>
<feature type="transmembrane region" description="Helical" evidence="6">
    <location>
        <begin position="30"/>
        <end position="46"/>
    </location>
</feature>